<dbReference type="InterPro" id="IPR013785">
    <property type="entry name" value="Aldolase_TIM"/>
</dbReference>
<dbReference type="InterPro" id="IPR029062">
    <property type="entry name" value="Class_I_gatase-like"/>
</dbReference>
<dbReference type="AlphaFoldDB" id="A0A8J6NK80"/>
<dbReference type="Pfam" id="PF00793">
    <property type="entry name" value="DAHP_synth_1"/>
    <property type="match status" value="1"/>
</dbReference>
<dbReference type="GO" id="GO:0009073">
    <property type="term" value="P:aromatic amino acid family biosynthetic process"/>
    <property type="evidence" value="ECO:0007669"/>
    <property type="project" value="InterPro"/>
</dbReference>
<keyword evidence="1" id="KW-0808">Transferase</keyword>
<organism evidence="4 5">
    <name type="scientific">Candidatus Desulfolinea nitratireducens</name>
    <dbReference type="NCBI Taxonomy" id="2841698"/>
    <lineage>
        <taxon>Bacteria</taxon>
        <taxon>Bacillati</taxon>
        <taxon>Chloroflexota</taxon>
        <taxon>Anaerolineae</taxon>
        <taxon>Anaerolineales</taxon>
        <taxon>Anaerolineales incertae sedis</taxon>
        <taxon>Candidatus Desulfolinea</taxon>
    </lineage>
</organism>
<dbReference type="InterPro" id="IPR052899">
    <property type="entry name" value="Class-I_DAHP_synthase"/>
</dbReference>
<dbReference type="PANTHER" id="PTHR43018">
    <property type="entry name" value="PHOSPHO-2-DEHYDRO-3-DEOXYHEPTONATE ALDOLASE"/>
    <property type="match status" value="1"/>
</dbReference>
<sequence length="310" mass="33583">MALRHKEYPIVGVQFHPESIFTPHGKQILKNFLTNGNGEIKPTRINIENTTKPVAVGNGVEIGGNAAVLMAGPCSVESYEQTRASARALHAQGLKILRGGAYKPRTSPHSFQGLGVEGLEILRAVADEFDLLVITEAISVEQIPKVVEYADIIQIGSRNMQNYPLLWAVGDCDKPVLLKRGFMSTIAEWMASVEHITSRGNEKIILCERGIRTFETATRNTLDTSAISLLKQTTPFPVIGDPSHATGRADLVLPAARAAMAAGADGLIVEFHPNPVEALSDADQALPLETLGDFTDEIRNLAKIFGRNVI</sequence>
<dbReference type="SUPFAM" id="SSF51569">
    <property type="entry name" value="Aldolase"/>
    <property type="match status" value="1"/>
</dbReference>
<evidence type="ECO:0000259" key="3">
    <source>
        <dbReference type="Pfam" id="PF00793"/>
    </source>
</evidence>
<evidence type="ECO:0000313" key="4">
    <source>
        <dbReference type="EMBL" id="MBC8335402.1"/>
    </source>
</evidence>
<dbReference type="NCBIfam" id="TIGR01361">
    <property type="entry name" value="DAHP_synth_Bsub"/>
    <property type="match status" value="1"/>
</dbReference>
<dbReference type="Gene3D" id="3.40.50.880">
    <property type="match status" value="1"/>
</dbReference>
<dbReference type="GO" id="GO:0016740">
    <property type="term" value="F:transferase activity"/>
    <property type="evidence" value="ECO:0007669"/>
    <property type="project" value="UniProtKB-KW"/>
</dbReference>
<evidence type="ECO:0000313" key="5">
    <source>
        <dbReference type="Proteomes" id="UP000614469"/>
    </source>
</evidence>
<dbReference type="EMBL" id="JACNJN010000108">
    <property type="protein sequence ID" value="MBC8335402.1"/>
    <property type="molecule type" value="Genomic_DNA"/>
</dbReference>
<dbReference type="NCBIfam" id="NF006421">
    <property type="entry name" value="PRK08673.1"/>
    <property type="match status" value="1"/>
</dbReference>
<dbReference type="SUPFAM" id="SSF52317">
    <property type="entry name" value="Class I glutamine amidotransferase-like"/>
    <property type="match status" value="1"/>
</dbReference>
<gene>
    <name evidence="4" type="ORF">H8E29_09070</name>
</gene>
<dbReference type="InterPro" id="IPR017926">
    <property type="entry name" value="GATASE"/>
</dbReference>
<dbReference type="Proteomes" id="UP000614469">
    <property type="component" value="Unassembled WGS sequence"/>
</dbReference>
<protein>
    <submittedName>
        <fullName evidence="4">Bifunctional 3-deoxy-7-phosphoheptulonate synthase/chorismate mutase</fullName>
    </submittedName>
</protein>
<dbReference type="Pfam" id="PF00117">
    <property type="entry name" value="GATase"/>
    <property type="match status" value="1"/>
</dbReference>
<dbReference type="InterPro" id="IPR006218">
    <property type="entry name" value="DAHP1/KDSA"/>
</dbReference>
<reference evidence="4 5" key="1">
    <citation type="submission" date="2020-08" db="EMBL/GenBank/DDBJ databases">
        <title>Bridging the membrane lipid divide: bacteria of the FCB group superphylum have the potential to synthesize archaeal ether lipids.</title>
        <authorList>
            <person name="Villanueva L."/>
            <person name="Von Meijenfeldt F.A.B."/>
            <person name="Westbye A.B."/>
            <person name="Yadav S."/>
            <person name="Hopmans E.C."/>
            <person name="Dutilh B.E."/>
            <person name="Sinninghe Damste J.S."/>
        </authorList>
    </citation>
    <scope>NUCLEOTIDE SEQUENCE [LARGE SCALE GENOMIC DNA]</scope>
    <source>
        <strain evidence="4">NIOZ-UU36</strain>
    </source>
</reference>
<dbReference type="PANTHER" id="PTHR43018:SF1">
    <property type="entry name" value="PROTEIN AROA(G)"/>
    <property type="match status" value="1"/>
</dbReference>
<dbReference type="GO" id="GO:0016832">
    <property type="term" value="F:aldehyde-lyase activity"/>
    <property type="evidence" value="ECO:0007669"/>
    <property type="project" value="InterPro"/>
</dbReference>
<evidence type="ECO:0000259" key="2">
    <source>
        <dbReference type="Pfam" id="PF00117"/>
    </source>
</evidence>
<evidence type="ECO:0000256" key="1">
    <source>
        <dbReference type="ARBA" id="ARBA00022679"/>
    </source>
</evidence>
<feature type="domain" description="Glutamine amidotransferase" evidence="2">
    <location>
        <begin position="1"/>
        <end position="34"/>
    </location>
</feature>
<comment type="caution">
    <text evidence="4">The sequence shown here is derived from an EMBL/GenBank/DDBJ whole genome shotgun (WGS) entry which is preliminary data.</text>
</comment>
<dbReference type="PROSITE" id="PS51273">
    <property type="entry name" value="GATASE_TYPE_1"/>
    <property type="match status" value="1"/>
</dbReference>
<accession>A0A8J6NK80</accession>
<dbReference type="InterPro" id="IPR006268">
    <property type="entry name" value="DAHP_syn_2"/>
</dbReference>
<proteinExistence type="predicted"/>
<name>A0A8J6NK80_9CHLR</name>
<feature type="domain" description="DAHP synthetase I/KDSA" evidence="3">
    <location>
        <begin position="56"/>
        <end position="298"/>
    </location>
</feature>
<dbReference type="Gene3D" id="3.20.20.70">
    <property type="entry name" value="Aldolase class I"/>
    <property type="match status" value="1"/>
</dbReference>
<dbReference type="NCBIfam" id="NF009239">
    <property type="entry name" value="PRK12595.1"/>
    <property type="match status" value="1"/>
</dbReference>